<dbReference type="Gene3D" id="3.30.559.70">
    <property type="entry name" value="Choline/Carnitine o-acyltransferase, domain 2"/>
    <property type="match status" value="1"/>
</dbReference>
<dbReference type="GO" id="GO:0004095">
    <property type="term" value="F:carnitine O-palmitoyltransferase activity"/>
    <property type="evidence" value="ECO:0000318"/>
    <property type="project" value="GO_Central"/>
</dbReference>
<dbReference type="VEuPathDB" id="FungiDB:KRP22_4120"/>
<dbReference type="FunFam" id="1.10.275.20:FF:000001">
    <property type="entry name" value="carnitine O-palmitoyltransferase 2, mitochondrial"/>
    <property type="match status" value="1"/>
</dbReference>
<comment type="similarity">
    <text evidence="1">Belongs to the carnitine/choline acetyltransferase family.</text>
</comment>
<dbReference type="HOGENOM" id="CLU_013513_4_2_1"/>
<evidence type="ECO:0000256" key="7">
    <source>
        <dbReference type="PIRSR" id="PIRSR600542-1"/>
    </source>
</evidence>
<dbReference type="AlphaFoldDB" id="H3GX21"/>
<evidence type="ECO:0000256" key="1">
    <source>
        <dbReference type="ARBA" id="ARBA00005232"/>
    </source>
</evidence>
<dbReference type="EnsemblProtists" id="Phyra82104">
    <property type="protein sequence ID" value="Phyra82104"/>
    <property type="gene ID" value="Phyra82104"/>
</dbReference>
<dbReference type="GO" id="GO:0006635">
    <property type="term" value="P:fatty acid beta-oxidation"/>
    <property type="evidence" value="ECO:0000318"/>
    <property type="project" value="GO_Central"/>
</dbReference>
<dbReference type="GO" id="GO:0005739">
    <property type="term" value="C:mitochondrion"/>
    <property type="evidence" value="ECO:0000318"/>
    <property type="project" value="GO_Central"/>
</dbReference>
<evidence type="ECO:0000259" key="8">
    <source>
        <dbReference type="Pfam" id="PF00755"/>
    </source>
</evidence>
<dbReference type="OrthoDB" id="240216at2759"/>
<dbReference type="InterPro" id="IPR042231">
    <property type="entry name" value="Cho/carn_acyl_trans_2"/>
</dbReference>
<dbReference type="RefSeq" id="XP_067739205.1">
    <property type="nucleotide sequence ID" value="XM_067883792.1"/>
</dbReference>
<evidence type="ECO:0000256" key="3">
    <source>
        <dbReference type="ARBA" id="ARBA00022679"/>
    </source>
</evidence>
<evidence type="ECO:0000256" key="5">
    <source>
        <dbReference type="ARBA" id="ARBA00023098"/>
    </source>
</evidence>
<feature type="domain" description="Choline/carnitine acyltransferase" evidence="8">
    <location>
        <begin position="41"/>
        <end position="614"/>
    </location>
</feature>
<dbReference type="GeneID" id="94219594"/>
<name>H3GX21_PHYRM</name>
<evidence type="ECO:0000256" key="6">
    <source>
        <dbReference type="ARBA" id="ARBA00023315"/>
    </source>
</evidence>
<organism evidence="9 10">
    <name type="scientific">Phytophthora ramorum</name>
    <name type="common">Sudden oak death agent</name>
    <dbReference type="NCBI Taxonomy" id="164328"/>
    <lineage>
        <taxon>Eukaryota</taxon>
        <taxon>Sar</taxon>
        <taxon>Stramenopiles</taxon>
        <taxon>Oomycota</taxon>
        <taxon>Peronosporomycetes</taxon>
        <taxon>Peronosporales</taxon>
        <taxon>Peronosporaceae</taxon>
        <taxon>Phytophthora</taxon>
    </lineage>
</organism>
<dbReference type="InterPro" id="IPR000542">
    <property type="entry name" value="Carn_acyl_trans"/>
</dbReference>
<dbReference type="PANTHER" id="PTHR22589:SF16">
    <property type="entry name" value="CARNITINE O-PALMITOYLTRANSFERASE 2, MITOCHONDRIAL"/>
    <property type="match status" value="1"/>
</dbReference>
<keyword evidence="3" id="KW-0808">Transferase</keyword>
<dbReference type="Gene3D" id="1.10.275.20">
    <property type="entry name" value="Choline/Carnitine o-acyltransferase"/>
    <property type="match status" value="1"/>
</dbReference>
<dbReference type="InterPro" id="IPR023213">
    <property type="entry name" value="CAT-like_dom_sf"/>
</dbReference>
<dbReference type="SUPFAM" id="SSF52777">
    <property type="entry name" value="CoA-dependent acyltransferases"/>
    <property type="match status" value="2"/>
</dbReference>
<dbReference type="PANTHER" id="PTHR22589">
    <property type="entry name" value="CARNITINE O-ACYLTRANSFERASE"/>
    <property type="match status" value="1"/>
</dbReference>
<keyword evidence="4" id="KW-0276">Fatty acid metabolism</keyword>
<evidence type="ECO:0000256" key="4">
    <source>
        <dbReference type="ARBA" id="ARBA00022832"/>
    </source>
</evidence>
<dbReference type="VEuPathDB" id="FungiDB:KRP23_13121"/>
<feature type="active site" description="Proton acceptor" evidence="7">
    <location>
        <position position="366"/>
    </location>
</feature>
<dbReference type="Gene3D" id="3.30.559.10">
    <property type="entry name" value="Chloramphenicol acetyltransferase-like domain"/>
    <property type="match status" value="1"/>
</dbReference>
<accession>H3GX21</accession>
<protein>
    <recommendedName>
        <fullName evidence="8">Choline/carnitine acyltransferase domain-containing protein</fullName>
    </recommendedName>
</protein>
<dbReference type="STRING" id="164328.H3GX21"/>
<dbReference type="Pfam" id="PF00755">
    <property type="entry name" value="Carn_acyltransf"/>
    <property type="match status" value="1"/>
</dbReference>
<reference evidence="9" key="2">
    <citation type="submission" date="2015-06" db="UniProtKB">
        <authorList>
            <consortium name="EnsemblProtists"/>
        </authorList>
    </citation>
    <scope>IDENTIFICATION</scope>
    <source>
        <strain evidence="9">Pr102</strain>
    </source>
</reference>
<keyword evidence="2" id="KW-0813">Transport</keyword>
<evidence type="ECO:0000313" key="9">
    <source>
        <dbReference type="EnsemblProtists" id="Phyra82104"/>
    </source>
</evidence>
<dbReference type="FunFam" id="3.30.559.10:FF:000030">
    <property type="entry name" value="Carnitine O-palmitoyltransferase 2"/>
    <property type="match status" value="1"/>
</dbReference>
<evidence type="ECO:0000256" key="2">
    <source>
        <dbReference type="ARBA" id="ARBA00022448"/>
    </source>
</evidence>
<dbReference type="Proteomes" id="UP000005238">
    <property type="component" value="Unassembled WGS sequence"/>
</dbReference>
<dbReference type="InterPro" id="IPR042572">
    <property type="entry name" value="Carn_acyl_trans_N"/>
</dbReference>
<sequence>MLSTSLPRTPPALRRAFSSLGGYVQDTVIPTYHFQKSLTRLPIPKLEDSLARYLAAVEPVVSPQQLADTRRAVAAFQSGVGTDLHQALVARDAANKHTSYINQWWLEMYLTDRQPLPINYNPQIKLKMDPVPAKNAQSQRAASLIASSVRVYRTLRDGKLEPDIFHTKPTTSKTPAFQYFCKFLPESVSFYGAAALGAYPLDMSQYKNLFASTRLPKSGQDELKVTPGSKHIVVQRGTKFYTFDVLTEDGDAVPDEQILANVEAILGEPLAKSTPDVPGMGLLTTMNRDAWANARQKLEASGGVNKASLELIDSALFVVSLEHKSPTTPEEVSRTFLVGDGTNHWFDKSFQLIVAANGTASVNFEHAWGDGVAVLRYLNELYGDSVKYPVLKASSQAKPRELAWDVKGETKQLLNEAKKTYEKWTSSLLVACAETPVTRAIGKQYNIGTDGLMQMTIQLAHFKLHQKFVATYESASTAAFKHGRTETVRSCTNEAVTFVRTMTDASASDSDKVNTLRAAVTKHSELTKNGVMGQGFDRHLFALRAMAELQGMDVPELYTLPAHQIMSKIILSTSTLSSPALEGGSFGPVNEECYGIGYGIEKEGSAFQLSSYRKDLPQLKELLVESLVDLERLLADTTPKK</sequence>
<keyword evidence="10" id="KW-1185">Reference proteome</keyword>
<dbReference type="InParanoid" id="H3GX21"/>
<dbReference type="eggNOG" id="KOG3719">
    <property type="taxonomic scope" value="Eukaryota"/>
</dbReference>
<proteinExistence type="inferred from homology"/>
<dbReference type="Gene3D" id="1.20.1280.180">
    <property type="match status" value="1"/>
</dbReference>
<keyword evidence="5" id="KW-0443">Lipid metabolism</keyword>
<keyword evidence="6" id="KW-0012">Acyltransferase</keyword>
<evidence type="ECO:0000313" key="10">
    <source>
        <dbReference type="Proteomes" id="UP000005238"/>
    </source>
</evidence>
<reference evidence="10" key="1">
    <citation type="journal article" date="2006" name="Science">
        <title>Phytophthora genome sequences uncover evolutionary origins and mechanisms of pathogenesis.</title>
        <authorList>
            <person name="Tyler B.M."/>
            <person name="Tripathy S."/>
            <person name="Zhang X."/>
            <person name="Dehal P."/>
            <person name="Jiang R.H."/>
            <person name="Aerts A."/>
            <person name="Arredondo F.D."/>
            <person name="Baxter L."/>
            <person name="Bensasson D."/>
            <person name="Beynon J.L."/>
            <person name="Chapman J."/>
            <person name="Damasceno C.M."/>
            <person name="Dorrance A.E."/>
            <person name="Dou D."/>
            <person name="Dickerman A.W."/>
            <person name="Dubchak I.L."/>
            <person name="Garbelotto M."/>
            <person name="Gijzen M."/>
            <person name="Gordon S.G."/>
            <person name="Govers F."/>
            <person name="Grunwald N.J."/>
            <person name="Huang W."/>
            <person name="Ivors K.L."/>
            <person name="Jones R.W."/>
            <person name="Kamoun S."/>
            <person name="Krampis K."/>
            <person name="Lamour K.H."/>
            <person name="Lee M.K."/>
            <person name="McDonald W.H."/>
            <person name="Medina M."/>
            <person name="Meijer H.J."/>
            <person name="Nordberg E.K."/>
            <person name="Maclean D.J."/>
            <person name="Ospina-Giraldo M.D."/>
            <person name="Morris P.F."/>
            <person name="Phuntumart V."/>
            <person name="Putnam N.H."/>
            <person name="Rash S."/>
            <person name="Rose J.K."/>
            <person name="Sakihama Y."/>
            <person name="Salamov A.A."/>
            <person name="Savidor A."/>
            <person name="Scheuring C.F."/>
            <person name="Smith B.M."/>
            <person name="Sobral B.W."/>
            <person name="Terry A."/>
            <person name="Torto-Alalibo T.A."/>
            <person name="Win J."/>
            <person name="Xu Z."/>
            <person name="Zhang H."/>
            <person name="Grigoriev I.V."/>
            <person name="Rokhsar D.S."/>
            <person name="Boore J.L."/>
        </authorList>
    </citation>
    <scope>NUCLEOTIDE SEQUENCE [LARGE SCALE GENOMIC DNA]</scope>
    <source>
        <strain evidence="10">Pr102</strain>
    </source>
</reference>
<dbReference type="InterPro" id="IPR039551">
    <property type="entry name" value="Cho/carn_acyl_trans"/>
</dbReference>
<dbReference type="OMA" id="NRWWDKS"/>
<dbReference type="EMBL" id="DS566064">
    <property type="status" value="NOT_ANNOTATED_CDS"/>
    <property type="molecule type" value="Genomic_DNA"/>
</dbReference>